<name>A0A388TCJ9_TERA1</name>
<dbReference type="AlphaFoldDB" id="A0A388TCJ9"/>
<evidence type="ECO:0000313" key="1">
    <source>
        <dbReference type="EMBL" id="GBR74142.1"/>
    </source>
</evidence>
<evidence type="ECO:0000313" key="2">
    <source>
        <dbReference type="Proteomes" id="UP000269352"/>
    </source>
</evidence>
<proteinExistence type="predicted"/>
<dbReference type="SUPFAM" id="SSF88723">
    <property type="entry name" value="PIN domain-like"/>
    <property type="match status" value="1"/>
</dbReference>
<accession>A0A388TCJ9</accession>
<organism evidence="1 2">
    <name type="scientific">Termititenax aidoneus</name>
    <dbReference type="NCBI Taxonomy" id="2218524"/>
    <lineage>
        <taxon>Bacteria</taxon>
        <taxon>Bacillati</taxon>
        <taxon>Candidatus Margulisiibacteriota</taxon>
        <taxon>Candidatus Termititenacia</taxon>
        <taxon>Candidatus Termititenacales</taxon>
        <taxon>Candidatus Termititenacaceae</taxon>
        <taxon>Candidatus Termititenax</taxon>
    </lineage>
</organism>
<gene>
    <name evidence="1" type="ORF">NO1_1371</name>
</gene>
<protein>
    <submittedName>
        <fullName evidence="1">PIN domain protein</fullName>
    </submittedName>
</protein>
<dbReference type="Proteomes" id="UP000269352">
    <property type="component" value="Unassembled WGS sequence"/>
</dbReference>
<dbReference type="InterPro" id="IPR029060">
    <property type="entry name" value="PIN-like_dom_sf"/>
</dbReference>
<dbReference type="Gene3D" id="3.40.50.1010">
    <property type="entry name" value="5'-nuclease"/>
    <property type="match status" value="1"/>
</dbReference>
<comment type="caution">
    <text evidence="1">The sequence shown here is derived from an EMBL/GenBank/DDBJ whole genome shotgun (WGS) entry which is preliminary data.</text>
</comment>
<dbReference type="EMBL" id="BGZN01000031">
    <property type="protein sequence ID" value="GBR74142.1"/>
    <property type="molecule type" value="Genomic_DNA"/>
</dbReference>
<keyword evidence="2" id="KW-1185">Reference proteome</keyword>
<sequence length="157" mass="18163">MKTPKIYLETTVFNFLFADDAPEKKADTIKLFEEIKDGKYIPYTSDAVLEELEKASKEKFDQMFALIEKYSMITLTVNEEAKRLAMIYIKEGVIPEKYPTDALHIAVSTVNDLDYVVSYNFKHIVKVKTITMTESINLRENYKRIGIFSPTEVIDND</sequence>
<reference evidence="1 2" key="1">
    <citation type="journal article" date="2019" name="ISME J.">
        <title>Genome analyses of uncultured TG2/ZB3 bacteria in 'Margulisbacteria' specifically attached to ectosymbiotic spirochetes of protists in the termite gut.</title>
        <authorList>
            <person name="Utami Y.D."/>
            <person name="Kuwahara H."/>
            <person name="Igai K."/>
            <person name="Murakami T."/>
            <person name="Sugaya K."/>
            <person name="Morikawa T."/>
            <person name="Nagura Y."/>
            <person name="Yuki M."/>
            <person name="Deevong P."/>
            <person name="Inoue T."/>
            <person name="Kihara K."/>
            <person name="Lo N."/>
            <person name="Yamada A."/>
            <person name="Ohkuma M."/>
            <person name="Hongoh Y."/>
        </authorList>
    </citation>
    <scope>NUCLEOTIDE SEQUENCE [LARGE SCALE GENOMIC DNA]</scope>
    <source>
        <strain evidence="1">NkOx7-01</strain>
    </source>
</reference>